<dbReference type="Pfam" id="PF25390">
    <property type="entry name" value="WD40_RLD"/>
    <property type="match status" value="1"/>
</dbReference>
<dbReference type="EMBL" id="JAUQSY010000004">
    <property type="protein sequence ID" value="MDO7874715.1"/>
    <property type="molecule type" value="Genomic_DNA"/>
</dbReference>
<gene>
    <name evidence="4" type="ORF">Q5H93_08215</name>
</gene>
<dbReference type="Proteomes" id="UP001176429">
    <property type="component" value="Unassembled WGS sequence"/>
</dbReference>
<proteinExistence type="predicted"/>
<dbReference type="PRINTS" id="PR00633">
    <property type="entry name" value="RCCNDNSATION"/>
</dbReference>
<dbReference type="PROSITE" id="PS50012">
    <property type="entry name" value="RCC1_3"/>
    <property type="match status" value="5"/>
</dbReference>
<feature type="signal peptide" evidence="2">
    <location>
        <begin position="1"/>
        <end position="24"/>
    </location>
</feature>
<feature type="domain" description="RCC1-like" evidence="3">
    <location>
        <begin position="30"/>
        <end position="338"/>
    </location>
</feature>
<dbReference type="RefSeq" id="WP_305006026.1">
    <property type="nucleotide sequence ID" value="NZ_JAUQSY010000004.1"/>
</dbReference>
<protein>
    <recommendedName>
        <fullName evidence="3">RCC1-like domain-containing protein</fullName>
    </recommendedName>
</protein>
<dbReference type="PANTHER" id="PTHR22870">
    <property type="entry name" value="REGULATOR OF CHROMOSOME CONDENSATION"/>
    <property type="match status" value="1"/>
</dbReference>
<keyword evidence="5" id="KW-1185">Reference proteome</keyword>
<evidence type="ECO:0000256" key="2">
    <source>
        <dbReference type="SAM" id="SignalP"/>
    </source>
</evidence>
<organism evidence="4 5">
    <name type="scientific">Hymenobacter aranciens</name>
    <dbReference type="NCBI Taxonomy" id="3063996"/>
    <lineage>
        <taxon>Bacteria</taxon>
        <taxon>Pseudomonadati</taxon>
        <taxon>Bacteroidota</taxon>
        <taxon>Cytophagia</taxon>
        <taxon>Cytophagales</taxon>
        <taxon>Hymenobacteraceae</taxon>
        <taxon>Hymenobacter</taxon>
    </lineage>
</organism>
<evidence type="ECO:0000256" key="1">
    <source>
        <dbReference type="ARBA" id="ARBA00022737"/>
    </source>
</evidence>
<sequence length="356" mass="36506">MKKTTLPFGAWLLMLLTVASISHAQPADGQLAISTIHSASIHADGTLWAWGSNFDGQLGDGTTAAHAQPAQVLLPNTSAPDPANAHWAQVAAGASHTLALTTDGQLYAWGANTDGQLGLNGFTRRLQPALVPLPAEAAGTRWAQVAAGCSHTLALTADGRLYSWGHNVFGQLGDGTIFTRPQAAAAVVLPAGAGAITRIAAGNGHSLALTATGQLYTWGSNAEGQLGDGSMVQHTRPVAVALPRKSTATGWAQVAAGASHTLALTTDGQLYGWGCNKAGQLAHLNGNCFARPVTISLPAKAQPGTWARIAAGQAHSLAVLADGRRYTWGTPEAKPLGSRLNGRLSYESAISASTGN</sequence>
<evidence type="ECO:0000313" key="5">
    <source>
        <dbReference type="Proteomes" id="UP001176429"/>
    </source>
</evidence>
<dbReference type="Gene3D" id="2.130.10.30">
    <property type="entry name" value="Regulator of chromosome condensation 1/beta-lactamase-inhibitor protein II"/>
    <property type="match status" value="2"/>
</dbReference>
<evidence type="ECO:0000313" key="4">
    <source>
        <dbReference type="EMBL" id="MDO7874715.1"/>
    </source>
</evidence>
<reference evidence="4" key="1">
    <citation type="submission" date="2023-07" db="EMBL/GenBank/DDBJ databases">
        <authorList>
            <person name="Kim M.K."/>
        </authorList>
    </citation>
    <scope>NUCLEOTIDE SEQUENCE</scope>
    <source>
        <strain evidence="4">ASUV-10-1</strain>
    </source>
</reference>
<comment type="caution">
    <text evidence="4">The sequence shown here is derived from an EMBL/GenBank/DDBJ whole genome shotgun (WGS) entry which is preliminary data.</text>
</comment>
<keyword evidence="2" id="KW-0732">Signal</keyword>
<dbReference type="InterPro" id="IPR058923">
    <property type="entry name" value="RCC1-like_dom"/>
</dbReference>
<name>A0ABT9B8Z6_9BACT</name>
<keyword evidence="1" id="KW-0677">Repeat</keyword>
<evidence type="ECO:0000259" key="3">
    <source>
        <dbReference type="Pfam" id="PF25390"/>
    </source>
</evidence>
<dbReference type="PROSITE" id="PS00626">
    <property type="entry name" value="RCC1_2"/>
    <property type="match status" value="4"/>
</dbReference>
<dbReference type="InterPro" id="IPR009091">
    <property type="entry name" value="RCC1/BLIP-II"/>
</dbReference>
<accession>A0ABT9B8Z6</accession>
<dbReference type="InterPro" id="IPR051210">
    <property type="entry name" value="Ub_ligase/GEF_domain"/>
</dbReference>
<feature type="chain" id="PRO_5045762482" description="RCC1-like domain-containing protein" evidence="2">
    <location>
        <begin position="25"/>
        <end position="356"/>
    </location>
</feature>
<dbReference type="InterPro" id="IPR000408">
    <property type="entry name" value="Reg_chr_condens"/>
</dbReference>
<dbReference type="PANTHER" id="PTHR22870:SF408">
    <property type="entry name" value="OS09G0560450 PROTEIN"/>
    <property type="match status" value="1"/>
</dbReference>
<dbReference type="SUPFAM" id="SSF50985">
    <property type="entry name" value="RCC1/BLIP-II"/>
    <property type="match status" value="1"/>
</dbReference>